<comment type="caution">
    <text evidence="1">The sequence shown here is derived from an EMBL/GenBank/DDBJ whole genome shotgun (WGS) entry which is preliminary data.</text>
</comment>
<dbReference type="AlphaFoldDB" id="A0A8X7CQ24"/>
<organism evidence="1 2">
    <name type="scientific">Trichonephila inaurata madagascariensis</name>
    <dbReference type="NCBI Taxonomy" id="2747483"/>
    <lineage>
        <taxon>Eukaryota</taxon>
        <taxon>Metazoa</taxon>
        <taxon>Ecdysozoa</taxon>
        <taxon>Arthropoda</taxon>
        <taxon>Chelicerata</taxon>
        <taxon>Arachnida</taxon>
        <taxon>Araneae</taxon>
        <taxon>Araneomorphae</taxon>
        <taxon>Entelegynae</taxon>
        <taxon>Araneoidea</taxon>
        <taxon>Nephilidae</taxon>
        <taxon>Trichonephila</taxon>
        <taxon>Trichonephila inaurata</taxon>
    </lineage>
</organism>
<accession>A0A8X7CQ24</accession>
<name>A0A8X7CQ24_9ARAC</name>
<reference evidence="1" key="1">
    <citation type="submission" date="2020-08" db="EMBL/GenBank/DDBJ databases">
        <title>Multicomponent nature underlies the extraordinary mechanical properties of spider dragline silk.</title>
        <authorList>
            <person name="Kono N."/>
            <person name="Nakamura H."/>
            <person name="Mori M."/>
            <person name="Yoshida Y."/>
            <person name="Ohtoshi R."/>
            <person name="Malay A.D."/>
            <person name="Moran D.A.P."/>
            <person name="Tomita M."/>
            <person name="Numata K."/>
            <person name="Arakawa K."/>
        </authorList>
    </citation>
    <scope>NUCLEOTIDE SEQUENCE</scope>
</reference>
<sequence>MQVPEFSQKLFSFSFPVGEGTVFDGNEKADFLAKKGVLFMQKVSCSLSFHSIKNLIKRSIKARALKDICNRVSHKSWWNTILNLRNGPRRRAVTEFLLATGHDCLRSHLYKIKVA</sequence>
<gene>
    <name evidence="1" type="ORF">TNIN_86981</name>
</gene>
<protein>
    <submittedName>
        <fullName evidence="1">Uncharacterized protein</fullName>
    </submittedName>
</protein>
<evidence type="ECO:0000313" key="2">
    <source>
        <dbReference type="Proteomes" id="UP000886998"/>
    </source>
</evidence>
<evidence type="ECO:0000313" key="1">
    <source>
        <dbReference type="EMBL" id="GFY76311.1"/>
    </source>
</evidence>
<proteinExistence type="predicted"/>
<dbReference type="Proteomes" id="UP000886998">
    <property type="component" value="Unassembled WGS sequence"/>
</dbReference>
<dbReference type="EMBL" id="BMAV01021836">
    <property type="protein sequence ID" value="GFY76311.1"/>
    <property type="molecule type" value="Genomic_DNA"/>
</dbReference>
<dbReference type="OrthoDB" id="5419617at2759"/>
<keyword evidence="2" id="KW-1185">Reference proteome</keyword>